<evidence type="ECO:0000313" key="3">
    <source>
        <dbReference type="Proteomes" id="UP000479710"/>
    </source>
</evidence>
<feature type="region of interest" description="Disordered" evidence="1">
    <location>
        <begin position="1"/>
        <end position="25"/>
    </location>
</feature>
<feature type="compositionally biased region" description="Polar residues" evidence="1">
    <location>
        <begin position="1"/>
        <end position="16"/>
    </location>
</feature>
<comment type="caution">
    <text evidence="2">The sequence shown here is derived from an EMBL/GenBank/DDBJ whole genome shotgun (WGS) entry which is preliminary data.</text>
</comment>
<proteinExistence type="predicted"/>
<evidence type="ECO:0000256" key="1">
    <source>
        <dbReference type="SAM" id="MobiDB-lite"/>
    </source>
</evidence>
<reference evidence="2 3" key="1">
    <citation type="submission" date="2019-11" db="EMBL/GenBank/DDBJ databases">
        <title>Whole genome sequence of Oryza granulata.</title>
        <authorList>
            <person name="Li W."/>
        </authorList>
    </citation>
    <scope>NUCLEOTIDE SEQUENCE [LARGE SCALE GENOMIC DNA]</scope>
    <source>
        <strain evidence="3">cv. Menghai</strain>
        <tissue evidence="2">Leaf</tissue>
    </source>
</reference>
<evidence type="ECO:0000313" key="2">
    <source>
        <dbReference type="EMBL" id="KAF0897495.1"/>
    </source>
</evidence>
<dbReference type="AlphaFoldDB" id="A0A6G1CA30"/>
<organism evidence="2 3">
    <name type="scientific">Oryza meyeriana var. granulata</name>
    <dbReference type="NCBI Taxonomy" id="110450"/>
    <lineage>
        <taxon>Eukaryota</taxon>
        <taxon>Viridiplantae</taxon>
        <taxon>Streptophyta</taxon>
        <taxon>Embryophyta</taxon>
        <taxon>Tracheophyta</taxon>
        <taxon>Spermatophyta</taxon>
        <taxon>Magnoliopsida</taxon>
        <taxon>Liliopsida</taxon>
        <taxon>Poales</taxon>
        <taxon>Poaceae</taxon>
        <taxon>BOP clade</taxon>
        <taxon>Oryzoideae</taxon>
        <taxon>Oryzeae</taxon>
        <taxon>Oryzinae</taxon>
        <taxon>Oryza</taxon>
        <taxon>Oryza meyeriana</taxon>
    </lineage>
</organism>
<dbReference type="OrthoDB" id="670199at2759"/>
<keyword evidence="3" id="KW-1185">Reference proteome</keyword>
<name>A0A6G1CA30_9ORYZ</name>
<sequence>MVNTVAQIEPNRQVSPNEEGPARAEADGKTYAIDKSFQAHHSELAKYLAAFRKAEAHFKGISVQSVPRSEIADVDALAKAAANNEPLPSHVLYEILHGPKAQDMDHNAAPAPVMAITTNPDWRGPIMHILSGRSEGSSGMEARRLHQKARGYRSVSVDLINEARGQAAQNLDHYVTATAAWFNTKLAPHSFAPGDMVLRRALNPGKL</sequence>
<dbReference type="EMBL" id="SPHZ02000010">
    <property type="protein sequence ID" value="KAF0897495.1"/>
    <property type="molecule type" value="Genomic_DNA"/>
</dbReference>
<protein>
    <submittedName>
        <fullName evidence="2">Uncharacterized protein</fullName>
    </submittedName>
</protein>
<accession>A0A6G1CA30</accession>
<dbReference type="Proteomes" id="UP000479710">
    <property type="component" value="Unassembled WGS sequence"/>
</dbReference>
<gene>
    <name evidence="2" type="ORF">E2562_037622</name>
</gene>